<feature type="modified residue" description="N6-(pyridoxal phosphate)lysine" evidence="8">
    <location>
        <position position="229"/>
    </location>
</feature>
<evidence type="ECO:0000256" key="5">
    <source>
        <dbReference type="ARBA" id="ARBA00022679"/>
    </source>
</evidence>
<evidence type="ECO:0000256" key="3">
    <source>
        <dbReference type="ARBA" id="ARBA00022576"/>
    </source>
</evidence>
<protein>
    <recommendedName>
        <fullName evidence="11">Branched-chain-amino-acid aminotransferase</fullName>
        <ecNumber evidence="11">2.6.1.42</ecNumber>
    </recommendedName>
</protein>
<keyword evidence="14" id="KW-1185">Reference proteome</keyword>
<reference evidence="13 14" key="1">
    <citation type="journal article" date="2018" name="Nat. Ecol. Evol.">
        <title>Pezizomycetes genomes reveal the molecular basis of ectomycorrhizal truffle lifestyle.</title>
        <authorList>
            <person name="Murat C."/>
            <person name="Payen T."/>
            <person name="Noel B."/>
            <person name="Kuo A."/>
            <person name="Morin E."/>
            <person name="Chen J."/>
            <person name="Kohler A."/>
            <person name="Krizsan K."/>
            <person name="Balestrini R."/>
            <person name="Da Silva C."/>
            <person name="Montanini B."/>
            <person name="Hainaut M."/>
            <person name="Levati E."/>
            <person name="Barry K.W."/>
            <person name="Belfiori B."/>
            <person name="Cichocki N."/>
            <person name="Clum A."/>
            <person name="Dockter R.B."/>
            <person name="Fauchery L."/>
            <person name="Guy J."/>
            <person name="Iotti M."/>
            <person name="Le Tacon F."/>
            <person name="Lindquist E.A."/>
            <person name="Lipzen A."/>
            <person name="Malagnac F."/>
            <person name="Mello A."/>
            <person name="Molinier V."/>
            <person name="Miyauchi S."/>
            <person name="Poulain J."/>
            <person name="Riccioni C."/>
            <person name="Rubini A."/>
            <person name="Sitrit Y."/>
            <person name="Splivallo R."/>
            <person name="Traeger S."/>
            <person name="Wang M."/>
            <person name="Zifcakova L."/>
            <person name="Wipf D."/>
            <person name="Zambonelli A."/>
            <person name="Paolocci F."/>
            <person name="Nowrousian M."/>
            <person name="Ottonello S."/>
            <person name="Baldrian P."/>
            <person name="Spatafora J.W."/>
            <person name="Henrissat B."/>
            <person name="Nagy L.G."/>
            <person name="Aury J.M."/>
            <person name="Wincker P."/>
            <person name="Grigoriev I.V."/>
            <person name="Bonfante P."/>
            <person name="Martin F.M."/>
        </authorList>
    </citation>
    <scope>NUCLEOTIDE SEQUENCE [LARGE SCALE GENOMIC DNA]</scope>
    <source>
        <strain evidence="13 14">RN42</strain>
    </source>
</reference>
<dbReference type="EC" id="2.6.1.42" evidence="11"/>
<accession>A0A3N4HVB1</accession>
<dbReference type="Pfam" id="PF01063">
    <property type="entry name" value="Aminotran_4"/>
    <property type="match status" value="1"/>
</dbReference>
<dbReference type="GO" id="GO:0004084">
    <property type="term" value="F:branched-chain-amino-acid transaminase activity"/>
    <property type="evidence" value="ECO:0007669"/>
    <property type="project" value="UniProtKB-EC"/>
</dbReference>
<dbReference type="Gene3D" id="3.30.470.10">
    <property type="match status" value="1"/>
</dbReference>
<dbReference type="InterPro" id="IPR018300">
    <property type="entry name" value="Aminotrans_IV_CS"/>
</dbReference>
<dbReference type="GO" id="GO:0009098">
    <property type="term" value="P:L-leucine biosynthetic process"/>
    <property type="evidence" value="ECO:0007669"/>
    <property type="project" value="TreeGrafter"/>
</dbReference>
<comment type="catalytic activity">
    <reaction evidence="11">
        <text>L-isoleucine + 2-oxoglutarate = (S)-3-methyl-2-oxopentanoate + L-glutamate</text>
        <dbReference type="Rhea" id="RHEA:24801"/>
        <dbReference type="ChEBI" id="CHEBI:16810"/>
        <dbReference type="ChEBI" id="CHEBI:29985"/>
        <dbReference type="ChEBI" id="CHEBI:35146"/>
        <dbReference type="ChEBI" id="CHEBI:58045"/>
        <dbReference type="EC" id="2.6.1.42"/>
    </reaction>
</comment>
<evidence type="ECO:0000256" key="2">
    <source>
        <dbReference type="ARBA" id="ARBA00009320"/>
    </source>
</evidence>
<dbReference type="InterPro" id="IPR001544">
    <property type="entry name" value="Aminotrans_IV"/>
</dbReference>
<keyword evidence="7 11" id="KW-0100">Branched-chain amino acid biosynthesis</keyword>
<dbReference type="EMBL" id="ML119744">
    <property type="protein sequence ID" value="RPA76468.1"/>
    <property type="molecule type" value="Genomic_DNA"/>
</dbReference>
<keyword evidence="4 11" id="KW-0028">Amino-acid biosynthesis</keyword>
<dbReference type="Gene3D" id="3.20.10.10">
    <property type="entry name" value="D-amino Acid Aminotransferase, subunit A, domain 2"/>
    <property type="match status" value="1"/>
</dbReference>
<evidence type="ECO:0000256" key="8">
    <source>
        <dbReference type="PIRSR" id="PIRSR006468-1"/>
    </source>
</evidence>
<evidence type="ECO:0000256" key="6">
    <source>
        <dbReference type="ARBA" id="ARBA00022898"/>
    </source>
</evidence>
<evidence type="ECO:0000313" key="13">
    <source>
        <dbReference type="EMBL" id="RPA76468.1"/>
    </source>
</evidence>
<keyword evidence="5 11" id="KW-0808">Transferase</keyword>
<dbReference type="InterPro" id="IPR036038">
    <property type="entry name" value="Aminotransferase-like"/>
</dbReference>
<evidence type="ECO:0000256" key="9">
    <source>
        <dbReference type="RuleBase" id="RU004106"/>
    </source>
</evidence>
<evidence type="ECO:0000256" key="12">
    <source>
        <dbReference type="SAM" id="MobiDB-lite"/>
    </source>
</evidence>
<dbReference type="Proteomes" id="UP000275078">
    <property type="component" value="Unassembled WGS sequence"/>
</dbReference>
<dbReference type="OrthoDB" id="1732691at2759"/>
<feature type="region of interest" description="Disordered" evidence="12">
    <location>
        <begin position="1"/>
        <end position="28"/>
    </location>
</feature>
<dbReference type="SUPFAM" id="SSF56752">
    <property type="entry name" value="D-aminoacid aminotransferase-like PLP-dependent enzymes"/>
    <property type="match status" value="1"/>
</dbReference>
<comment type="cofactor">
    <cofactor evidence="1 10">
        <name>pyridoxal 5'-phosphate</name>
        <dbReference type="ChEBI" id="CHEBI:597326"/>
    </cofactor>
</comment>
<dbReference type="InterPro" id="IPR033939">
    <property type="entry name" value="BCAT_family"/>
</dbReference>
<dbReference type="InterPro" id="IPR005786">
    <property type="entry name" value="B_amino_transII"/>
</dbReference>
<comment type="catalytic activity">
    <reaction evidence="11">
        <text>L-valine + 2-oxoglutarate = 3-methyl-2-oxobutanoate + L-glutamate</text>
        <dbReference type="Rhea" id="RHEA:24813"/>
        <dbReference type="ChEBI" id="CHEBI:11851"/>
        <dbReference type="ChEBI" id="CHEBI:16810"/>
        <dbReference type="ChEBI" id="CHEBI:29985"/>
        <dbReference type="ChEBI" id="CHEBI:57762"/>
        <dbReference type="EC" id="2.6.1.42"/>
    </reaction>
</comment>
<dbReference type="PANTHER" id="PTHR11825">
    <property type="entry name" value="SUBGROUP IIII AMINOTRANSFERASE"/>
    <property type="match status" value="1"/>
</dbReference>
<dbReference type="PANTHER" id="PTHR11825:SF69">
    <property type="entry name" value="BRANCHED-CHAIN-AMINO-ACID AMINOTRANSFERASE"/>
    <property type="match status" value="1"/>
</dbReference>
<keyword evidence="6 10" id="KW-0663">Pyridoxal phosphate</keyword>
<evidence type="ECO:0000256" key="1">
    <source>
        <dbReference type="ARBA" id="ARBA00001933"/>
    </source>
</evidence>
<evidence type="ECO:0000256" key="11">
    <source>
        <dbReference type="RuleBase" id="RU004517"/>
    </source>
</evidence>
<dbReference type="GO" id="GO:0009099">
    <property type="term" value="P:L-valine biosynthetic process"/>
    <property type="evidence" value="ECO:0007669"/>
    <property type="project" value="TreeGrafter"/>
</dbReference>
<dbReference type="PIRSF" id="PIRSF006468">
    <property type="entry name" value="BCAT1"/>
    <property type="match status" value="1"/>
</dbReference>
<evidence type="ECO:0000256" key="7">
    <source>
        <dbReference type="ARBA" id="ARBA00023304"/>
    </source>
</evidence>
<comment type="catalytic activity">
    <reaction evidence="11">
        <text>L-leucine + 2-oxoglutarate = 4-methyl-2-oxopentanoate + L-glutamate</text>
        <dbReference type="Rhea" id="RHEA:18321"/>
        <dbReference type="ChEBI" id="CHEBI:16810"/>
        <dbReference type="ChEBI" id="CHEBI:17865"/>
        <dbReference type="ChEBI" id="CHEBI:29985"/>
        <dbReference type="ChEBI" id="CHEBI:57427"/>
        <dbReference type="EC" id="2.6.1.42"/>
    </reaction>
</comment>
<dbReference type="GO" id="GO:0005739">
    <property type="term" value="C:mitochondrion"/>
    <property type="evidence" value="ECO:0007669"/>
    <property type="project" value="TreeGrafter"/>
</dbReference>
<dbReference type="CDD" id="cd01557">
    <property type="entry name" value="BCAT_beta_family"/>
    <property type="match status" value="1"/>
</dbReference>
<dbReference type="PROSITE" id="PS00770">
    <property type="entry name" value="AA_TRANSFER_CLASS_4"/>
    <property type="match status" value="1"/>
</dbReference>
<evidence type="ECO:0000256" key="10">
    <source>
        <dbReference type="RuleBase" id="RU004516"/>
    </source>
</evidence>
<evidence type="ECO:0000313" key="14">
    <source>
        <dbReference type="Proteomes" id="UP000275078"/>
    </source>
</evidence>
<dbReference type="InterPro" id="IPR043132">
    <property type="entry name" value="BCAT-like_C"/>
</dbReference>
<comment type="similarity">
    <text evidence="2 9">Belongs to the class-IV pyridoxal-phosphate-dependent aminotransferase family.</text>
</comment>
<dbReference type="FunFam" id="3.30.470.10:FF:000012">
    <property type="entry name" value="Branched-chain-amino-acid aminotransferase"/>
    <property type="match status" value="1"/>
</dbReference>
<dbReference type="InterPro" id="IPR043131">
    <property type="entry name" value="BCAT-like_N"/>
</dbReference>
<organism evidence="13 14">
    <name type="scientific">Ascobolus immersus RN42</name>
    <dbReference type="NCBI Taxonomy" id="1160509"/>
    <lineage>
        <taxon>Eukaryota</taxon>
        <taxon>Fungi</taxon>
        <taxon>Dikarya</taxon>
        <taxon>Ascomycota</taxon>
        <taxon>Pezizomycotina</taxon>
        <taxon>Pezizomycetes</taxon>
        <taxon>Pezizales</taxon>
        <taxon>Ascobolaceae</taxon>
        <taxon>Ascobolus</taxon>
    </lineage>
</organism>
<gene>
    <name evidence="13" type="ORF">BJ508DRAFT_213618</name>
</gene>
<evidence type="ECO:0000256" key="4">
    <source>
        <dbReference type="ARBA" id="ARBA00022605"/>
    </source>
</evidence>
<dbReference type="AlphaFoldDB" id="A0A3N4HVB1"/>
<sequence length="421" mass="46579">MAKTLETQGVSLDTNPGTVSEPLSTKNSALPDLDASKLTIQLTPNPKEVPAEGFNPSWRHDLTTDHMITCTWTDETGWQTPALVPYGPFQIMPTASVLHYATECFEGMKCYRGYDNKLRLFRPQLNAARMLMSSTRIALPPFNPEELVKLIYKLVATDGGKWLPKPGSFFYIRPTSIATHPALGVQKPREALLYVICCAFPTLDAKPMKLLASEGQAVRAWPGGWGYAKVGANYGPSLMASDEAQKQGFNQILWLFGEENYVTEAGASNFFVLWRNKETQKLELITAPLTDKLILDGVTRRSVLELARERLTKAGAVEGLEEIEVVERKYTMDEVALAAEEGRLVEGFAAGTAFFVVAVSLVSYKGKDIIFPNKGTNADGTGVYGGAIKKWLKDTMFGNEEGKKEWVMVIDEKDSAYNQQQ</sequence>
<keyword evidence="3 11" id="KW-0032">Aminotransferase</keyword>
<dbReference type="FunFam" id="3.20.10.10:FF:000004">
    <property type="entry name" value="Branched-chain-amino-acid aminotransferase"/>
    <property type="match status" value="1"/>
</dbReference>
<proteinExistence type="inferred from homology"/>
<name>A0A3N4HVB1_ASCIM</name>
<dbReference type="STRING" id="1160509.A0A3N4HVB1"/>